<dbReference type="Proteomes" id="UP000182882">
    <property type="component" value="Unassembled WGS sequence"/>
</dbReference>
<protein>
    <recommendedName>
        <fullName evidence="11">Outer membrane protein beta-barrel domain-containing protein</fullName>
    </recommendedName>
</protein>
<dbReference type="KEGG" id="nur:ATY38_05255"/>
<feature type="signal peptide" evidence="2">
    <location>
        <begin position="1"/>
        <end position="33"/>
    </location>
</feature>
<reference evidence="3 10" key="4">
    <citation type="submission" date="2018-04" db="EMBL/GenBank/DDBJ databases">
        <title>Active sludge and wastewater microbial communities from Klosterneuburg, Austria.</title>
        <authorList>
            <person name="Wagner M."/>
        </authorList>
    </citation>
    <scope>NUCLEOTIDE SEQUENCE [LARGE SCALE GENOMIC DNA]</scope>
    <source>
        <strain evidence="3 10">Nm4</strain>
    </source>
</reference>
<evidence type="ECO:0000313" key="3">
    <source>
        <dbReference type="EMBL" id="PTQ88045.1"/>
    </source>
</evidence>
<dbReference type="Proteomes" id="UP000219335">
    <property type="component" value="Unassembled WGS sequence"/>
</dbReference>
<dbReference type="RefSeq" id="WP_062560104.1">
    <property type="nucleotide sequence ID" value="NZ_CP013341.1"/>
</dbReference>
<dbReference type="EMBL" id="OCMU01000001">
    <property type="protein sequence ID" value="SOD18449.1"/>
    <property type="molecule type" value="Genomic_DNA"/>
</dbReference>
<evidence type="ECO:0000313" key="5">
    <source>
        <dbReference type="EMBL" id="SEP94006.1"/>
    </source>
</evidence>
<keyword evidence="2" id="KW-0732">Signal</keyword>
<evidence type="ECO:0000313" key="8">
    <source>
        <dbReference type="Proteomes" id="UP000182882"/>
    </source>
</evidence>
<reference evidence="8" key="2">
    <citation type="submission" date="2016-10" db="EMBL/GenBank/DDBJ databases">
        <authorList>
            <person name="Varghese N."/>
            <person name="Submissions S."/>
        </authorList>
    </citation>
    <scope>NUCLEOTIDE SEQUENCE [LARGE SCALE GENOMIC DNA]</scope>
    <source>
        <strain evidence="8">Nm10</strain>
    </source>
</reference>
<gene>
    <name evidence="3" type="ORF">C8R28_100245</name>
    <name evidence="4" type="ORF">SAMN05216406_101141</name>
    <name evidence="5" type="ORF">SAMN05421510_101157</name>
    <name evidence="6" type="ORF">SAMN06297164_1672</name>
</gene>
<evidence type="ECO:0000313" key="7">
    <source>
        <dbReference type="Proteomes" id="UP000181998"/>
    </source>
</evidence>
<reference evidence="6 9" key="3">
    <citation type="submission" date="2017-09" db="EMBL/GenBank/DDBJ databases">
        <authorList>
            <person name="Ehlers B."/>
            <person name="Leendertz F.H."/>
        </authorList>
    </citation>
    <scope>NUCLEOTIDE SEQUENCE [LARGE SCALE GENOMIC DNA]</scope>
    <source>
        <strain evidence="6 9">Nm42</strain>
    </source>
</reference>
<evidence type="ECO:0000256" key="1">
    <source>
        <dbReference type="SAM" id="Coils"/>
    </source>
</evidence>
<feature type="coiled-coil region" evidence="1">
    <location>
        <begin position="34"/>
        <end position="92"/>
    </location>
</feature>
<dbReference type="Proteomes" id="UP000181998">
    <property type="component" value="Unassembled WGS sequence"/>
</dbReference>
<evidence type="ECO:0000313" key="4">
    <source>
        <dbReference type="EMBL" id="SDT84142.1"/>
    </source>
</evidence>
<organism evidence="3 10">
    <name type="scientific">Nitrosomonas ureae</name>
    <dbReference type="NCBI Taxonomy" id="44577"/>
    <lineage>
        <taxon>Bacteria</taxon>
        <taxon>Pseudomonadati</taxon>
        <taxon>Pseudomonadota</taxon>
        <taxon>Betaproteobacteria</taxon>
        <taxon>Nitrosomonadales</taxon>
        <taxon>Nitrosomonadaceae</taxon>
        <taxon>Nitrosomonas</taxon>
    </lineage>
</organism>
<evidence type="ECO:0000313" key="10">
    <source>
        <dbReference type="Proteomes" id="UP000244110"/>
    </source>
</evidence>
<name>A0A0S3ANA4_9PROT</name>
<keyword evidence="1" id="KW-0175">Coiled coil</keyword>
<proteinExistence type="predicted"/>
<sequence>MKYFLQKGRLAANFVTSVSLFIIFAVTTTQASAQDAAAQRIKQLENTLLEIQNELNRMKTESMRTQEMQNELNRVKAESARTTQKVEQIQETRASNEKIDFGGMSNKRIMLFFRGGYARSDGHRNGVSIESRVAPVGAQEQADRHAWYTGAGFDFQLTNDTWGFIPKTEIDAELMFEYKQYGHGILGNALANEPTQLAGGAYNPRGVTVNQFTLTASPKIKFNHFAEYKIRPWIIPAGLAIHVVSPPTESITVLEPGIMFAGGIEYNIWKDFFIGTDARYQLVAGSLDGTKIGGLTVGGYVGIGF</sequence>
<evidence type="ECO:0008006" key="11">
    <source>
        <dbReference type="Google" id="ProtNLM"/>
    </source>
</evidence>
<keyword evidence="8" id="KW-1185">Reference proteome</keyword>
<dbReference type="EMBL" id="QAOL01000002">
    <property type="protein sequence ID" value="PTQ88045.1"/>
    <property type="molecule type" value="Genomic_DNA"/>
</dbReference>
<dbReference type="EMBL" id="FOFX01000011">
    <property type="protein sequence ID" value="SEP94006.1"/>
    <property type="molecule type" value="Genomic_DNA"/>
</dbReference>
<feature type="chain" id="PRO_5015044474" description="Outer membrane protein beta-barrel domain-containing protein" evidence="2">
    <location>
        <begin position="34"/>
        <end position="305"/>
    </location>
</feature>
<accession>A0A0S3ANA4</accession>
<dbReference type="OrthoDB" id="5760633at2"/>
<dbReference type="EMBL" id="FNLN01000001">
    <property type="protein sequence ID" value="SDT84142.1"/>
    <property type="molecule type" value="Genomic_DNA"/>
</dbReference>
<evidence type="ECO:0000256" key="2">
    <source>
        <dbReference type="SAM" id="SignalP"/>
    </source>
</evidence>
<dbReference type="Proteomes" id="UP000244110">
    <property type="component" value="Unassembled WGS sequence"/>
</dbReference>
<dbReference type="AlphaFoldDB" id="A0A0S3ANA4"/>
<evidence type="ECO:0000313" key="9">
    <source>
        <dbReference type="Proteomes" id="UP000219335"/>
    </source>
</evidence>
<reference evidence="4 7" key="1">
    <citation type="submission" date="2016-10" db="EMBL/GenBank/DDBJ databases">
        <authorList>
            <person name="de Groot N.N."/>
        </authorList>
    </citation>
    <scope>NUCLEOTIDE SEQUENCE [LARGE SCALE GENOMIC DNA]</scope>
    <source>
        <strain evidence="4">Nm10</strain>
        <strain evidence="5 7">Nm9</strain>
    </source>
</reference>
<evidence type="ECO:0000313" key="6">
    <source>
        <dbReference type="EMBL" id="SOD18449.1"/>
    </source>
</evidence>
<dbReference type="STRING" id="44577.ATY38_05255"/>